<evidence type="ECO:0000256" key="4">
    <source>
        <dbReference type="ARBA" id="ARBA00023136"/>
    </source>
</evidence>
<dbReference type="PANTHER" id="PTHR33048:SF123">
    <property type="entry name" value="INTEGRAL MEMBRANE PROTEIN"/>
    <property type="match status" value="1"/>
</dbReference>
<dbReference type="GeneID" id="19405919"/>
<dbReference type="Proteomes" id="UP000016935">
    <property type="component" value="Unassembled WGS sequence"/>
</dbReference>
<evidence type="ECO:0000256" key="1">
    <source>
        <dbReference type="ARBA" id="ARBA00004141"/>
    </source>
</evidence>
<feature type="region of interest" description="Disordered" evidence="6">
    <location>
        <begin position="295"/>
        <end position="356"/>
    </location>
</feature>
<evidence type="ECO:0000256" key="5">
    <source>
        <dbReference type="ARBA" id="ARBA00038359"/>
    </source>
</evidence>
<evidence type="ECO:0000256" key="3">
    <source>
        <dbReference type="ARBA" id="ARBA00022989"/>
    </source>
</evidence>
<comment type="subcellular location">
    <subcellularLocation>
        <location evidence="1">Membrane</location>
        <topology evidence="1">Multi-pass membrane protein</topology>
    </subcellularLocation>
</comment>
<evidence type="ECO:0000259" key="8">
    <source>
        <dbReference type="Pfam" id="PF20684"/>
    </source>
</evidence>
<evidence type="ECO:0000256" key="2">
    <source>
        <dbReference type="ARBA" id="ARBA00022692"/>
    </source>
</evidence>
<gene>
    <name evidence="9" type="ORF">SETTUDRAFT_91639</name>
</gene>
<dbReference type="InterPro" id="IPR052337">
    <property type="entry name" value="SAT4-like"/>
</dbReference>
<dbReference type="InterPro" id="IPR049326">
    <property type="entry name" value="Rhodopsin_dom_fungi"/>
</dbReference>
<reference evidence="9 10" key="1">
    <citation type="journal article" date="2012" name="PLoS Pathog.">
        <title>Diverse lifestyles and strategies of plant pathogenesis encoded in the genomes of eighteen Dothideomycetes fungi.</title>
        <authorList>
            <person name="Ohm R.A."/>
            <person name="Feau N."/>
            <person name="Henrissat B."/>
            <person name="Schoch C.L."/>
            <person name="Horwitz B.A."/>
            <person name="Barry K.W."/>
            <person name="Condon B.J."/>
            <person name="Copeland A.C."/>
            <person name="Dhillon B."/>
            <person name="Glaser F."/>
            <person name="Hesse C.N."/>
            <person name="Kosti I."/>
            <person name="LaButti K."/>
            <person name="Lindquist E.A."/>
            <person name="Lucas S."/>
            <person name="Salamov A.A."/>
            <person name="Bradshaw R.E."/>
            <person name="Ciuffetti L."/>
            <person name="Hamelin R.C."/>
            <person name="Kema G.H.J."/>
            <person name="Lawrence C."/>
            <person name="Scott J.A."/>
            <person name="Spatafora J.W."/>
            <person name="Turgeon B.G."/>
            <person name="de Wit P.J.G.M."/>
            <person name="Zhong S."/>
            <person name="Goodwin S.B."/>
            <person name="Grigoriev I.V."/>
        </authorList>
    </citation>
    <scope>NUCLEOTIDE SEQUENCE [LARGE SCALE GENOMIC DNA]</scope>
    <source>
        <strain evidence="10">28A</strain>
    </source>
</reference>
<proteinExistence type="inferred from homology"/>
<feature type="transmembrane region" description="Helical" evidence="7">
    <location>
        <begin position="251"/>
        <end position="271"/>
    </location>
</feature>
<dbReference type="Pfam" id="PF20684">
    <property type="entry name" value="Fung_rhodopsin"/>
    <property type="match status" value="1"/>
</dbReference>
<evidence type="ECO:0000256" key="6">
    <source>
        <dbReference type="SAM" id="MobiDB-lite"/>
    </source>
</evidence>
<feature type="compositionally biased region" description="Polar residues" evidence="6">
    <location>
        <begin position="295"/>
        <end position="306"/>
    </location>
</feature>
<organism evidence="9 10">
    <name type="scientific">Exserohilum turcicum (strain 28A)</name>
    <name type="common">Northern leaf blight fungus</name>
    <name type="synonym">Setosphaeria turcica</name>
    <dbReference type="NCBI Taxonomy" id="671987"/>
    <lineage>
        <taxon>Eukaryota</taxon>
        <taxon>Fungi</taxon>
        <taxon>Dikarya</taxon>
        <taxon>Ascomycota</taxon>
        <taxon>Pezizomycotina</taxon>
        <taxon>Dothideomycetes</taxon>
        <taxon>Pleosporomycetidae</taxon>
        <taxon>Pleosporales</taxon>
        <taxon>Pleosporineae</taxon>
        <taxon>Pleosporaceae</taxon>
        <taxon>Exserohilum</taxon>
    </lineage>
</organism>
<dbReference type="PANTHER" id="PTHR33048">
    <property type="entry name" value="PTH11-LIKE INTEGRAL MEMBRANE PROTEIN (AFU_ORTHOLOGUE AFUA_5G11245)"/>
    <property type="match status" value="1"/>
</dbReference>
<feature type="transmembrane region" description="Helical" evidence="7">
    <location>
        <begin position="105"/>
        <end position="125"/>
    </location>
</feature>
<evidence type="ECO:0000313" key="9">
    <source>
        <dbReference type="EMBL" id="EOA85492.1"/>
    </source>
</evidence>
<evidence type="ECO:0000313" key="10">
    <source>
        <dbReference type="Proteomes" id="UP000016935"/>
    </source>
</evidence>
<dbReference type="HOGENOM" id="CLU_028200_32_0_1"/>
<dbReference type="RefSeq" id="XP_008027863.1">
    <property type="nucleotide sequence ID" value="XM_008029672.1"/>
</dbReference>
<evidence type="ECO:0000256" key="7">
    <source>
        <dbReference type="SAM" id="Phobius"/>
    </source>
</evidence>
<accession>R0KB66</accession>
<sequence>MDGIHPTYPPNTEKDRTNLMMGISAAMTCVGVSCVALRVYMRVFIVRKMGPEDWTMVLATFLTVMYLLEVIGGVKELNLGFGVMSMSSQQTTSNTKLILAMVVEYNLIVTLIKASVLMVYLRLAYSKKFERLCKNTIALLAVYQVVFLIVIAVQCIPLYKLWDFSGKVTGQCINMNVFYHATSIFHILMDVWILLLPIRLITLIPRRPREKFALYVNVGLGVISMAASIIRLVFLHIFTLSNDPFYDSVPVITWSMVEVNVGVLCATIPIMKPLLYRARNYQSRSVLGMPAVNTDENTINGTSRTSPEIKEAKAQGRESVSSNMPPPVPPKDHQYVYPPTAPPQHQELSRAEDAEI</sequence>
<dbReference type="GO" id="GO:0016020">
    <property type="term" value="C:membrane"/>
    <property type="evidence" value="ECO:0007669"/>
    <property type="project" value="UniProtKB-SubCell"/>
</dbReference>
<keyword evidence="10" id="KW-1185">Reference proteome</keyword>
<name>R0KB66_EXST2</name>
<feature type="transmembrane region" description="Helical" evidence="7">
    <location>
        <begin position="53"/>
        <end position="74"/>
    </location>
</feature>
<feature type="transmembrane region" description="Helical" evidence="7">
    <location>
        <begin position="20"/>
        <end position="41"/>
    </location>
</feature>
<feature type="transmembrane region" description="Helical" evidence="7">
    <location>
        <begin position="137"/>
        <end position="159"/>
    </location>
</feature>
<dbReference type="STRING" id="671987.R0KB66"/>
<feature type="domain" description="Rhodopsin" evidence="8">
    <location>
        <begin position="37"/>
        <end position="276"/>
    </location>
</feature>
<feature type="compositionally biased region" description="Basic and acidic residues" evidence="6">
    <location>
        <begin position="307"/>
        <end position="316"/>
    </location>
</feature>
<feature type="transmembrane region" description="Helical" evidence="7">
    <location>
        <begin position="179"/>
        <end position="200"/>
    </location>
</feature>
<dbReference type="AlphaFoldDB" id="R0KB66"/>
<comment type="similarity">
    <text evidence="5">Belongs to the SAT4 family.</text>
</comment>
<protein>
    <recommendedName>
        <fullName evidence="8">Rhodopsin domain-containing protein</fullName>
    </recommendedName>
</protein>
<keyword evidence="3 7" id="KW-1133">Transmembrane helix</keyword>
<dbReference type="eggNOG" id="ENOG502SKVQ">
    <property type="taxonomic scope" value="Eukaryota"/>
</dbReference>
<keyword evidence="4 7" id="KW-0472">Membrane</keyword>
<keyword evidence="2 7" id="KW-0812">Transmembrane</keyword>
<feature type="compositionally biased region" description="Basic and acidic residues" evidence="6">
    <location>
        <begin position="347"/>
        <end position="356"/>
    </location>
</feature>
<dbReference type="EMBL" id="KB908703">
    <property type="protein sequence ID" value="EOA85492.1"/>
    <property type="molecule type" value="Genomic_DNA"/>
</dbReference>
<dbReference type="OrthoDB" id="5329176at2759"/>
<reference evidence="9 10" key="2">
    <citation type="journal article" date="2013" name="PLoS Genet.">
        <title>Comparative genome structure, secondary metabolite, and effector coding capacity across Cochliobolus pathogens.</title>
        <authorList>
            <person name="Condon B.J."/>
            <person name="Leng Y."/>
            <person name="Wu D."/>
            <person name="Bushley K.E."/>
            <person name="Ohm R.A."/>
            <person name="Otillar R."/>
            <person name="Martin J."/>
            <person name="Schackwitz W."/>
            <person name="Grimwood J."/>
            <person name="MohdZainudin N."/>
            <person name="Xue C."/>
            <person name="Wang R."/>
            <person name="Manning V.A."/>
            <person name="Dhillon B."/>
            <person name="Tu Z.J."/>
            <person name="Steffenson B.J."/>
            <person name="Salamov A."/>
            <person name="Sun H."/>
            <person name="Lowry S."/>
            <person name="LaButti K."/>
            <person name="Han J."/>
            <person name="Copeland A."/>
            <person name="Lindquist E."/>
            <person name="Barry K."/>
            <person name="Schmutz J."/>
            <person name="Baker S.E."/>
            <person name="Ciuffetti L.M."/>
            <person name="Grigoriev I.V."/>
            <person name="Zhong S."/>
            <person name="Turgeon B.G."/>
        </authorList>
    </citation>
    <scope>NUCLEOTIDE SEQUENCE [LARGE SCALE GENOMIC DNA]</scope>
    <source>
        <strain evidence="10">28A</strain>
    </source>
</reference>
<feature type="transmembrane region" description="Helical" evidence="7">
    <location>
        <begin position="212"/>
        <end position="239"/>
    </location>
</feature>